<comment type="caution">
    <text evidence="2">The sequence shown here is derived from an EMBL/GenBank/DDBJ whole genome shotgun (WGS) entry which is preliminary data.</text>
</comment>
<dbReference type="EMBL" id="JACHIA010000010">
    <property type="protein sequence ID" value="MBB6071689.1"/>
    <property type="molecule type" value="Genomic_DNA"/>
</dbReference>
<keyword evidence="3" id="KW-1185">Reference proteome</keyword>
<dbReference type="InterPro" id="IPR000415">
    <property type="entry name" value="Nitroreductase-like"/>
</dbReference>
<proteinExistence type="predicted"/>
<accession>A0A841H1A0</accession>
<dbReference type="PANTHER" id="PTHR43821:SF1">
    <property type="entry name" value="NAD(P)H NITROREDUCTASE YDJA-RELATED"/>
    <property type="match status" value="1"/>
</dbReference>
<name>A0A841H1A0_9BACT</name>
<protein>
    <submittedName>
        <fullName evidence="2">Nitroreductase</fullName>
    </submittedName>
</protein>
<dbReference type="RefSeq" id="WP_170032371.1">
    <property type="nucleotide sequence ID" value="NZ_JABDTL010000001.1"/>
</dbReference>
<dbReference type="InterPro" id="IPR029479">
    <property type="entry name" value="Nitroreductase"/>
</dbReference>
<gene>
    <name evidence="2" type="ORF">HNQ61_003328</name>
</gene>
<dbReference type="AlphaFoldDB" id="A0A841H1A0"/>
<dbReference type="GO" id="GO:0016491">
    <property type="term" value="F:oxidoreductase activity"/>
    <property type="evidence" value="ECO:0007669"/>
    <property type="project" value="InterPro"/>
</dbReference>
<evidence type="ECO:0000313" key="3">
    <source>
        <dbReference type="Proteomes" id="UP000582837"/>
    </source>
</evidence>
<dbReference type="PANTHER" id="PTHR43821">
    <property type="entry name" value="NAD(P)H NITROREDUCTASE YDJA-RELATED"/>
    <property type="match status" value="1"/>
</dbReference>
<organism evidence="2 3">
    <name type="scientific">Longimicrobium terrae</name>
    <dbReference type="NCBI Taxonomy" id="1639882"/>
    <lineage>
        <taxon>Bacteria</taxon>
        <taxon>Pseudomonadati</taxon>
        <taxon>Gemmatimonadota</taxon>
        <taxon>Longimicrobiia</taxon>
        <taxon>Longimicrobiales</taxon>
        <taxon>Longimicrobiaceae</taxon>
        <taxon>Longimicrobium</taxon>
    </lineage>
</organism>
<sequence length="222" mass="23804">MSTEKAAEVDQTIRARRTEKVLADEALPPVSARGVIDELVAVAGWAPFHKPAARVHLQDGGLTSIVPWRFHLLDADGCRALRQALLARGDKSKVPRMLGAASALVQATWLPNPPRGEIDGLFEATVDNMEIVAAAGAAVQNLLLAATARGIRNYWASGGALRDPDAFGWMGIPEREILLGSLFFFPADTGDAEVSGGSHRDRRGAPAEWSRWVDLRLPAPGS</sequence>
<evidence type="ECO:0000313" key="2">
    <source>
        <dbReference type="EMBL" id="MBB6071689.1"/>
    </source>
</evidence>
<reference evidence="2 3" key="1">
    <citation type="submission" date="2020-08" db="EMBL/GenBank/DDBJ databases">
        <title>Genomic Encyclopedia of Type Strains, Phase IV (KMG-IV): sequencing the most valuable type-strain genomes for metagenomic binning, comparative biology and taxonomic classification.</title>
        <authorList>
            <person name="Goeker M."/>
        </authorList>
    </citation>
    <scope>NUCLEOTIDE SEQUENCE [LARGE SCALE GENOMIC DNA]</scope>
    <source>
        <strain evidence="2 3">DSM 29007</strain>
    </source>
</reference>
<dbReference type="InterPro" id="IPR052530">
    <property type="entry name" value="NAD(P)H_nitroreductase"/>
</dbReference>
<dbReference type="Pfam" id="PF00881">
    <property type="entry name" value="Nitroreductase"/>
    <property type="match status" value="1"/>
</dbReference>
<evidence type="ECO:0000259" key="1">
    <source>
        <dbReference type="Pfam" id="PF00881"/>
    </source>
</evidence>
<dbReference type="Proteomes" id="UP000582837">
    <property type="component" value="Unassembled WGS sequence"/>
</dbReference>
<dbReference type="Gene3D" id="3.40.109.10">
    <property type="entry name" value="NADH Oxidase"/>
    <property type="match status" value="1"/>
</dbReference>
<feature type="domain" description="Nitroreductase" evidence="1">
    <location>
        <begin position="13"/>
        <end position="177"/>
    </location>
</feature>
<dbReference type="SUPFAM" id="SSF55469">
    <property type="entry name" value="FMN-dependent nitroreductase-like"/>
    <property type="match status" value="1"/>
</dbReference>